<gene>
    <name evidence="12" type="primary">galK</name>
    <name evidence="12" type="ORF">OG469_05835</name>
</gene>
<dbReference type="InterPro" id="IPR006203">
    <property type="entry name" value="GHMP_knse_ATP-bd_CS"/>
</dbReference>
<name>A0ABZ1W2M8_9ACTN</name>
<evidence type="ECO:0000259" key="9">
    <source>
        <dbReference type="Pfam" id="PF00288"/>
    </source>
</evidence>
<dbReference type="InterPro" id="IPR036554">
    <property type="entry name" value="GHMP_kinase_C_sf"/>
</dbReference>
<dbReference type="EC" id="2.7.1.6" evidence="7"/>
<dbReference type="RefSeq" id="WP_329500353.1">
    <property type="nucleotide sequence ID" value="NZ_CP108460.1"/>
</dbReference>
<feature type="domain" description="GHMP kinase C-terminal" evidence="10">
    <location>
        <begin position="308"/>
        <end position="387"/>
    </location>
</feature>
<evidence type="ECO:0000256" key="6">
    <source>
        <dbReference type="ARBA" id="ARBA00023144"/>
    </source>
</evidence>
<keyword evidence="4" id="KW-0418">Kinase</keyword>
<accession>A0ABZ1W2M8</accession>
<proteinExistence type="inferred from homology"/>
<dbReference type="PRINTS" id="PR00473">
    <property type="entry name" value="GALCTOKINASE"/>
</dbReference>
<dbReference type="Gene3D" id="3.30.230.10">
    <property type="match status" value="1"/>
</dbReference>
<dbReference type="Proteomes" id="UP001432014">
    <property type="component" value="Chromosome"/>
</dbReference>
<evidence type="ECO:0000256" key="3">
    <source>
        <dbReference type="ARBA" id="ARBA00022741"/>
    </source>
</evidence>
<dbReference type="PROSITE" id="PS00106">
    <property type="entry name" value="GALACTOKINASE"/>
    <property type="match status" value="1"/>
</dbReference>
<dbReference type="PIRSF" id="PIRSF000530">
    <property type="entry name" value="Galactokinase"/>
    <property type="match status" value="1"/>
</dbReference>
<dbReference type="Gene3D" id="3.30.70.890">
    <property type="entry name" value="GHMP kinase, C-terminal domain"/>
    <property type="match status" value="1"/>
</dbReference>
<evidence type="ECO:0000313" key="12">
    <source>
        <dbReference type="EMBL" id="WUS55076.1"/>
    </source>
</evidence>
<dbReference type="GO" id="GO:0004335">
    <property type="term" value="F:galactokinase activity"/>
    <property type="evidence" value="ECO:0007669"/>
    <property type="project" value="UniProtKB-EC"/>
</dbReference>
<dbReference type="InterPro" id="IPR019741">
    <property type="entry name" value="Galactokinase_CS"/>
</dbReference>
<evidence type="ECO:0000256" key="1">
    <source>
        <dbReference type="ARBA" id="ARBA00006566"/>
    </source>
</evidence>
<evidence type="ECO:0000313" key="13">
    <source>
        <dbReference type="Proteomes" id="UP001432014"/>
    </source>
</evidence>
<dbReference type="PANTHER" id="PTHR10457:SF7">
    <property type="entry name" value="GALACTOKINASE-RELATED"/>
    <property type="match status" value="1"/>
</dbReference>
<dbReference type="InterPro" id="IPR014721">
    <property type="entry name" value="Ribsml_uS5_D2-typ_fold_subgr"/>
</dbReference>
<feature type="region of interest" description="Disordered" evidence="8">
    <location>
        <begin position="1"/>
        <end position="28"/>
    </location>
</feature>
<sequence length="410" mass="41551">MNFHPGPGRPQDGPFDLSPAGDGPDSRGTVVGSVQDGFAAALGGVPDGVWAAPGRVNLIGEHTDYSEGFALPIAIPQATFLAAAARDDGLLRLHSTQGDGRTTVLRTEELKPGAVTTWAAYPAGVVWALNESGYPVGGADLYFDSHVPTGAGLSSSAALECVVAAAYNDLYELGLGPVDIALVAQHAENAFAGVPCGAMDQMASACSTAGRALHLDTRSMTAISIPFDPEQAGLHLLVVDTRVKHDLGDGAYAALRHGCEAAAGHLGLGALRDLPAARLPDAVRSLPADLGRLVRHVVTENARVEQAVALLNSGDIAGLGPVLSAGHASLRDDYRTSCPETDLAVDAAVAAGALGARMTGGGFGGSVIALVPGGRVAAVTEAVTTAFRSAGYAAPGIFPVVPSPGARRLL</sequence>
<evidence type="ECO:0000256" key="5">
    <source>
        <dbReference type="ARBA" id="ARBA00022840"/>
    </source>
</evidence>
<dbReference type="Pfam" id="PF00288">
    <property type="entry name" value="GHMP_kinases_N"/>
    <property type="match status" value="1"/>
</dbReference>
<evidence type="ECO:0000256" key="2">
    <source>
        <dbReference type="ARBA" id="ARBA00022679"/>
    </source>
</evidence>
<evidence type="ECO:0000256" key="7">
    <source>
        <dbReference type="NCBIfam" id="TIGR00131"/>
    </source>
</evidence>
<dbReference type="InterPro" id="IPR020568">
    <property type="entry name" value="Ribosomal_Su5_D2-typ_SF"/>
</dbReference>
<dbReference type="SUPFAM" id="SSF55060">
    <property type="entry name" value="GHMP Kinase, C-terminal domain"/>
    <property type="match status" value="1"/>
</dbReference>
<dbReference type="PRINTS" id="PR00959">
    <property type="entry name" value="MEVGALKINASE"/>
</dbReference>
<reference evidence="12 13" key="1">
    <citation type="submission" date="2022-10" db="EMBL/GenBank/DDBJ databases">
        <title>The complete genomes of actinobacterial strains from the NBC collection.</title>
        <authorList>
            <person name="Joergensen T.S."/>
            <person name="Alvarez Arevalo M."/>
            <person name="Sterndorff E.B."/>
            <person name="Faurdal D."/>
            <person name="Vuksanovic O."/>
            <person name="Mourched A.-S."/>
            <person name="Charusanti P."/>
            <person name="Shaw S."/>
            <person name="Blin K."/>
            <person name="Weber T."/>
        </authorList>
    </citation>
    <scope>NUCLEOTIDE SEQUENCE [LARGE SCALE GENOMIC DNA]</scope>
    <source>
        <strain evidence="12 13">NBC_01247</strain>
    </source>
</reference>
<evidence type="ECO:0000259" key="10">
    <source>
        <dbReference type="Pfam" id="PF08544"/>
    </source>
</evidence>
<dbReference type="InterPro" id="IPR013750">
    <property type="entry name" value="GHMP_kinase_C_dom"/>
</dbReference>
<keyword evidence="2 12" id="KW-0808">Transferase</keyword>
<organism evidence="12 13">
    <name type="scientific">Kitasatospora herbaricolor</name>
    <dbReference type="NCBI Taxonomy" id="68217"/>
    <lineage>
        <taxon>Bacteria</taxon>
        <taxon>Bacillati</taxon>
        <taxon>Actinomycetota</taxon>
        <taxon>Actinomycetes</taxon>
        <taxon>Kitasatosporales</taxon>
        <taxon>Streptomycetaceae</taxon>
        <taxon>Kitasatospora</taxon>
    </lineage>
</organism>
<keyword evidence="13" id="KW-1185">Reference proteome</keyword>
<comment type="similarity">
    <text evidence="1">Belongs to the GHMP kinase family. GalK subfamily.</text>
</comment>
<feature type="domain" description="Galactokinase N-terminal" evidence="11">
    <location>
        <begin position="38"/>
        <end position="84"/>
    </location>
</feature>
<dbReference type="EMBL" id="CP108482">
    <property type="protein sequence ID" value="WUS55076.1"/>
    <property type="molecule type" value="Genomic_DNA"/>
</dbReference>
<evidence type="ECO:0000259" key="11">
    <source>
        <dbReference type="Pfam" id="PF10509"/>
    </source>
</evidence>
<dbReference type="InterPro" id="IPR006206">
    <property type="entry name" value="Mevalonate/galactokinase"/>
</dbReference>
<keyword evidence="6" id="KW-0299">Galactose metabolism</keyword>
<dbReference type="SUPFAM" id="SSF54211">
    <property type="entry name" value="Ribosomal protein S5 domain 2-like"/>
    <property type="match status" value="1"/>
</dbReference>
<keyword evidence="6" id="KW-0119">Carbohydrate metabolism</keyword>
<dbReference type="InterPro" id="IPR006204">
    <property type="entry name" value="GHMP_kinase_N_dom"/>
</dbReference>
<keyword evidence="3" id="KW-0547">Nucleotide-binding</keyword>
<evidence type="ECO:0000256" key="8">
    <source>
        <dbReference type="SAM" id="MobiDB-lite"/>
    </source>
</evidence>
<dbReference type="PROSITE" id="PS00627">
    <property type="entry name" value="GHMP_KINASES_ATP"/>
    <property type="match status" value="1"/>
</dbReference>
<feature type="domain" description="GHMP kinase N-terminal" evidence="9">
    <location>
        <begin position="121"/>
        <end position="206"/>
    </location>
</feature>
<dbReference type="Pfam" id="PF08544">
    <property type="entry name" value="GHMP_kinases_C"/>
    <property type="match status" value="1"/>
</dbReference>
<dbReference type="InterPro" id="IPR000705">
    <property type="entry name" value="Galactokinase"/>
</dbReference>
<protein>
    <recommendedName>
        <fullName evidence="7">Galactokinase</fullName>
        <ecNumber evidence="7">2.7.1.6</ecNumber>
    </recommendedName>
</protein>
<keyword evidence="5" id="KW-0067">ATP-binding</keyword>
<dbReference type="InterPro" id="IPR019539">
    <property type="entry name" value="GalKase_N"/>
</dbReference>
<dbReference type="NCBIfam" id="TIGR00131">
    <property type="entry name" value="gal_kin"/>
    <property type="match status" value="1"/>
</dbReference>
<evidence type="ECO:0000256" key="4">
    <source>
        <dbReference type="ARBA" id="ARBA00022777"/>
    </source>
</evidence>
<dbReference type="PANTHER" id="PTHR10457">
    <property type="entry name" value="MEVALONATE KINASE/GALACTOKINASE"/>
    <property type="match status" value="1"/>
</dbReference>
<dbReference type="Pfam" id="PF10509">
    <property type="entry name" value="GalKase_gal_bdg"/>
    <property type="match status" value="1"/>
</dbReference>